<evidence type="ECO:0000256" key="2">
    <source>
        <dbReference type="SAM" id="Phobius"/>
    </source>
</evidence>
<dbReference type="RefSeq" id="WP_229667024.1">
    <property type="nucleotide sequence ID" value="NZ_BMLA01000001.1"/>
</dbReference>
<comment type="caution">
    <text evidence="3">The sequence shown here is derived from an EMBL/GenBank/DDBJ whole genome shotgun (WGS) entry which is preliminary data.</text>
</comment>
<name>A0A7W7L2X2_9MICC</name>
<proteinExistence type="predicted"/>
<sequence>MSAQARMDGAQTAWPQTEAAPGRRPSPRTPLAVVPAPLPRSGSGVAVLCAVVLLVALALVLVMNISMSNRQYGLIDLRDRLVEVTEANERLAEQVGYLDAPQNLAARADALGMVPAAGAGIVDADAGEVAPATARRESADLVTGHVGPPADADEARQGLAAAADAEAELAGPRTLTPAEAAAAASEAAAAPTDGSDEH</sequence>
<evidence type="ECO:0000256" key="1">
    <source>
        <dbReference type="SAM" id="MobiDB-lite"/>
    </source>
</evidence>
<dbReference type="Proteomes" id="UP000560081">
    <property type="component" value="Unassembled WGS sequence"/>
</dbReference>
<feature type="compositionally biased region" description="Low complexity" evidence="1">
    <location>
        <begin position="178"/>
        <end position="190"/>
    </location>
</feature>
<accession>A0A7W7L2X2</accession>
<keyword evidence="2" id="KW-0812">Transmembrane</keyword>
<gene>
    <name evidence="3" type="ORF">BJ976_000823</name>
</gene>
<evidence type="ECO:0008006" key="5">
    <source>
        <dbReference type="Google" id="ProtNLM"/>
    </source>
</evidence>
<evidence type="ECO:0000313" key="3">
    <source>
        <dbReference type="EMBL" id="MBB4882472.1"/>
    </source>
</evidence>
<feature type="region of interest" description="Disordered" evidence="1">
    <location>
        <begin position="133"/>
        <end position="198"/>
    </location>
</feature>
<keyword evidence="4" id="KW-1185">Reference proteome</keyword>
<protein>
    <recommendedName>
        <fullName evidence="5">Cell division protein FtsL</fullName>
    </recommendedName>
</protein>
<reference evidence="3 4" key="1">
    <citation type="submission" date="2020-08" db="EMBL/GenBank/DDBJ databases">
        <title>Sequencing the genomes of 1000 actinobacteria strains.</title>
        <authorList>
            <person name="Klenk H.-P."/>
        </authorList>
    </citation>
    <scope>NUCLEOTIDE SEQUENCE [LARGE SCALE GENOMIC DNA]</scope>
    <source>
        <strain evidence="3 4">DSM 19079</strain>
    </source>
</reference>
<keyword evidence="2" id="KW-1133">Transmembrane helix</keyword>
<feature type="transmembrane region" description="Helical" evidence="2">
    <location>
        <begin position="45"/>
        <end position="65"/>
    </location>
</feature>
<organism evidence="3 4">
    <name type="scientific">Micrococcus flavus</name>
    <dbReference type="NCBI Taxonomy" id="384602"/>
    <lineage>
        <taxon>Bacteria</taxon>
        <taxon>Bacillati</taxon>
        <taxon>Actinomycetota</taxon>
        <taxon>Actinomycetes</taxon>
        <taxon>Micrococcales</taxon>
        <taxon>Micrococcaceae</taxon>
        <taxon>Micrococcus</taxon>
    </lineage>
</organism>
<feature type="region of interest" description="Disordered" evidence="1">
    <location>
        <begin position="1"/>
        <end position="29"/>
    </location>
</feature>
<dbReference type="EMBL" id="JACHMC010000001">
    <property type="protein sequence ID" value="MBB4882472.1"/>
    <property type="molecule type" value="Genomic_DNA"/>
</dbReference>
<keyword evidence="2" id="KW-0472">Membrane</keyword>
<evidence type="ECO:0000313" key="4">
    <source>
        <dbReference type="Proteomes" id="UP000560081"/>
    </source>
</evidence>
<dbReference type="AlphaFoldDB" id="A0A7W7L2X2"/>
<feature type="compositionally biased region" description="Low complexity" evidence="1">
    <location>
        <begin position="157"/>
        <end position="171"/>
    </location>
</feature>